<evidence type="ECO:0000313" key="12">
    <source>
        <dbReference type="Proteomes" id="UP000051931"/>
    </source>
</evidence>
<feature type="transmembrane region" description="Helical" evidence="10">
    <location>
        <begin position="196"/>
        <end position="215"/>
    </location>
</feature>
<feature type="transmembrane region" description="Helical" evidence="10">
    <location>
        <begin position="317"/>
        <end position="346"/>
    </location>
</feature>
<evidence type="ECO:0000256" key="10">
    <source>
        <dbReference type="SAM" id="Phobius"/>
    </source>
</evidence>
<evidence type="ECO:0000256" key="6">
    <source>
        <dbReference type="ARBA" id="ARBA00022692"/>
    </source>
</evidence>
<evidence type="ECO:0000256" key="9">
    <source>
        <dbReference type="ARBA" id="ARBA00023251"/>
    </source>
</evidence>
<dbReference type="GO" id="GO:0015297">
    <property type="term" value="F:antiporter activity"/>
    <property type="evidence" value="ECO:0007669"/>
    <property type="project" value="InterPro"/>
</dbReference>
<feature type="transmembrane region" description="Helical" evidence="10">
    <location>
        <begin position="50"/>
        <end position="74"/>
    </location>
</feature>
<feature type="transmembrane region" description="Helical" evidence="10">
    <location>
        <begin position="236"/>
        <end position="262"/>
    </location>
</feature>
<feature type="transmembrane region" description="Helical" evidence="10">
    <location>
        <begin position="95"/>
        <end position="117"/>
    </location>
</feature>
<dbReference type="NCBIfam" id="TIGR00797">
    <property type="entry name" value="matE"/>
    <property type="match status" value="1"/>
</dbReference>
<organism evidence="11 12">
    <name type="scientific">Lactobacillus psittaci DSM 15354</name>
    <dbReference type="NCBI Taxonomy" id="1122152"/>
    <lineage>
        <taxon>Bacteria</taxon>
        <taxon>Bacillati</taxon>
        <taxon>Bacillota</taxon>
        <taxon>Bacilli</taxon>
        <taxon>Lactobacillales</taxon>
        <taxon>Lactobacillaceae</taxon>
        <taxon>Lactobacillus</taxon>
    </lineage>
</organism>
<dbReference type="GO" id="GO:0005886">
    <property type="term" value="C:plasma membrane"/>
    <property type="evidence" value="ECO:0007669"/>
    <property type="project" value="UniProtKB-SubCell"/>
</dbReference>
<dbReference type="PANTHER" id="PTHR43549">
    <property type="entry name" value="MULTIDRUG RESISTANCE PROTEIN YPNP-RELATED"/>
    <property type="match status" value="1"/>
</dbReference>
<evidence type="ECO:0000256" key="8">
    <source>
        <dbReference type="ARBA" id="ARBA00023136"/>
    </source>
</evidence>
<dbReference type="PANTHER" id="PTHR43549:SF2">
    <property type="entry name" value="MULTIDRUG RESISTANCE PROTEIN NORM-RELATED"/>
    <property type="match status" value="1"/>
</dbReference>
<evidence type="ECO:0000256" key="1">
    <source>
        <dbReference type="ARBA" id="ARBA00004651"/>
    </source>
</evidence>
<feature type="transmembrane region" description="Helical" evidence="10">
    <location>
        <begin position="414"/>
        <end position="436"/>
    </location>
</feature>
<dbReference type="PATRIC" id="fig|1122152.4.peg.460"/>
<dbReference type="GO" id="GO:0042910">
    <property type="term" value="F:xenobiotic transmembrane transporter activity"/>
    <property type="evidence" value="ECO:0007669"/>
    <property type="project" value="InterPro"/>
</dbReference>
<evidence type="ECO:0000256" key="2">
    <source>
        <dbReference type="ARBA" id="ARBA00008417"/>
    </source>
</evidence>
<feature type="transmembrane region" description="Helical" evidence="10">
    <location>
        <begin position="21"/>
        <end position="38"/>
    </location>
</feature>
<feature type="transmembrane region" description="Helical" evidence="10">
    <location>
        <begin position="386"/>
        <end position="408"/>
    </location>
</feature>
<comment type="caution">
    <text evidence="11">The sequence shown here is derived from an EMBL/GenBank/DDBJ whole genome shotgun (WGS) entry which is preliminary data.</text>
</comment>
<comment type="subcellular location">
    <subcellularLocation>
        <location evidence="1">Cell membrane</location>
        <topology evidence="1">Multi-pass membrane protein</topology>
    </subcellularLocation>
</comment>
<feature type="transmembrane region" description="Helical" evidence="10">
    <location>
        <begin position="137"/>
        <end position="154"/>
    </location>
</feature>
<keyword evidence="9" id="KW-0046">Antibiotic resistance</keyword>
<comment type="similarity">
    <text evidence="2">Belongs to the multi antimicrobial extrusion (MATE) (TC 2.A.66.1) family. MepA subfamily.</text>
</comment>
<evidence type="ECO:0000313" key="11">
    <source>
        <dbReference type="EMBL" id="KRL61842.1"/>
    </source>
</evidence>
<sequence>MKKVMNELFAKAPIRQVYFKLAFPVVLGMITTMVYNLADTMFVAKTGDANLVAAVTISTPLINFLIAFSDILGLGGSSVISRLFGEKKYEKARRVSSFSIYAGIIASFLLTIILLIFEKQILWLFGARASTYADAAEFYRVFAIGAVFIMCSLIPQNLLRTEGLALEAMVGSISGTVIAIILDPIFLFVFKLGATGVATANLIGFIVTDTVLFYYMIKRAKFINAKLKFIKVERYLFNEVIAIGIPSSVNQFANTFGMALLNSTLAAYGAKEVAAMGITQKIYSIVILAIVGFTFGSQPLIGYNYGAKNWKRLKAALYFDILVQVVYAAVSALILIIFAHTIVGLFMNDTAIVNSGSYMLFATLITTPLAGVIMVYTTVFQSIGNAWGALIMSLARQGIVYFAAMMFLEHILGLHGIIWAQAASDVITFIIGYIIFTKSLDLKDKLG</sequence>
<dbReference type="STRING" id="1122152.GCA_000425905_01258"/>
<keyword evidence="8 10" id="KW-0472">Membrane</keyword>
<feature type="transmembrane region" description="Helical" evidence="10">
    <location>
        <begin position="358"/>
        <end position="379"/>
    </location>
</feature>
<gene>
    <name evidence="11" type="ORF">FC23_GL000453</name>
</gene>
<accession>A0A0R1S574</accession>
<feature type="transmembrane region" description="Helical" evidence="10">
    <location>
        <begin position="166"/>
        <end position="190"/>
    </location>
</feature>
<keyword evidence="5" id="KW-1003">Cell membrane</keyword>
<dbReference type="InterPro" id="IPR002528">
    <property type="entry name" value="MATE_fam"/>
</dbReference>
<keyword evidence="7 10" id="KW-1133">Transmembrane helix</keyword>
<dbReference type="CDD" id="cd13143">
    <property type="entry name" value="MATE_MepA_like"/>
    <property type="match status" value="1"/>
</dbReference>
<keyword evidence="4" id="KW-0813">Transport</keyword>
<name>A0A0R1S574_9LACO</name>
<feature type="transmembrane region" description="Helical" evidence="10">
    <location>
        <begin position="282"/>
        <end position="305"/>
    </location>
</feature>
<dbReference type="eggNOG" id="COG0534">
    <property type="taxonomic scope" value="Bacteria"/>
</dbReference>
<dbReference type="InterPro" id="IPR052031">
    <property type="entry name" value="Membrane_Transporter-Flippase"/>
</dbReference>
<evidence type="ECO:0000256" key="4">
    <source>
        <dbReference type="ARBA" id="ARBA00022448"/>
    </source>
</evidence>
<dbReference type="AlphaFoldDB" id="A0A0R1S574"/>
<keyword evidence="6 10" id="KW-0812">Transmembrane</keyword>
<protein>
    <recommendedName>
        <fullName evidence="3">Multidrug export protein MepA</fullName>
    </recommendedName>
</protein>
<dbReference type="Pfam" id="PF01554">
    <property type="entry name" value="MatE"/>
    <property type="match status" value="2"/>
</dbReference>
<evidence type="ECO:0000256" key="7">
    <source>
        <dbReference type="ARBA" id="ARBA00022989"/>
    </source>
</evidence>
<evidence type="ECO:0000256" key="3">
    <source>
        <dbReference type="ARBA" id="ARBA00022106"/>
    </source>
</evidence>
<reference evidence="11 12" key="1">
    <citation type="journal article" date="2015" name="Genome Announc.">
        <title>Expanding the biotechnology potential of lactobacilli through comparative genomics of 213 strains and associated genera.</title>
        <authorList>
            <person name="Sun Z."/>
            <person name="Harris H.M."/>
            <person name="McCann A."/>
            <person name="Guo C."/>
            <person name="Argimon S."/>
            <person name="Zhang W."/>
            <person name="Yang X."/>
            <person name="Jeffery I.B."/>
            <person name="Cooney J.C."/>
            <person name="Kagawa T.F."/>
            <person name="Liu W."/>
            <person name="Song Y."/>
            <person name="Salvetti E."/>
            <person name="Wrobel A."/>
            <person name="Rasinkangas P."/>
            <person name="Parkhill J."/>
            <person name="Rea M.C."/>
            <person name="O'Sullivan O."/>
            <person name="Ritari J."/>
            <person name="Douillard F.P."/>
            <person name="Paul Ross R."/>
            <person name="Yang R."/>
            <person name="Briner A.E."/>
            <person name="Felis G.E."/>
            <person name="de Vos W.M."/>
            <person name="Barrangou R."/>
            <person name="Klaenhammer T.R."/>
            <person name="Caufield P.W."/>
            <person name="Cui Y."/>
            <person name="Zhang H."/>
            <person name="O'Toole P.W."/>
        </authorList>
    </citation>
    <scope>NUCLEOTIDE SEQUENCE [LARGE SCALE GENOMIC DNA]</scope>
    <source>
        <strain evidence="11 12">DSM 15354</strain>
    </source>
</reference>
<dbReference type="InterPro" id="IPR045070">
    <property type="entry name" value="MATE_MepA-like"/>
</dbReference>
<dbReference type="Proteomes" id="UP000051931">
    <property type="component" value="Unassembled WGS sequence"/>
</dbReference>
<dbReference type="EMBL" id="AZFB01000017">
    <property type="protein sequence ID" value="KRL61842.1"/>
    <property type="molecule type" value="Genomic_DNA"/>
</dbReference>
<proteinExistence type="inferred from homology"/>
<keyword evidence="12" id="KW-1185">Reference proteome</keyword>
<dbReference type="PIRSF" id="PIRSF006603">
    <property type="entry name" value="DinF"/>
    <property type="match status" value="1"/>
</dbReference>
<evidence type="ECO:0000256" key="5">
    <source>
        <dbReference type="ARBA" id="ARBA00022475"/>
    </source>
</evidence>
<dbReference type="GO" id="GO:0046677">
    <property type="term" value="P:response to antibiotic"/>
    <property type="evidence" value="ECO:0007669"/>
    <property type="project" value="UniProtKB-KW"/>
</dbReference>
<dbReference type="InterPro" id="IPR048279">
    <property type="entry name" value="MdtK-like"/>
</dbReference>